<keyword evidence="1" id="KW-0812">Transmembrane</keyword>
<keyword evidence="3" id="KW-1185">Reference proteome</keyword>
<accession>A0ABY6UAG4</accession>
<sequence>MIILSGAGLMALEWSLISIAFILGLGRLDLRFHHHQQGFFLRDIFYFTALATGLVNTSIDTWLWTDGVELYEETADYWDAPADAMVRTLKLYLTKATLITLYFELFGQRSRKTRICLYALTAFCASGFTVTVFLMLFADHFGSTWSLDASQRDEDRQFKKDVIAWALHFTSDLASMYCSLMSMKGVDTEQLS</sequence>
<keyword evidence="1" id="KW-0472">Membrane</keyword>
<proteinExistence type="predicted"/>
<comment type="caution">
    <text evidence="2">The sequence shown here is derived from an EMBL/GenBank/DDBJ whole genome shotgun (WGS) entry which is preliminary data.</text>
</comment>
<evidence type="ECO:0000313" key="3">
    <source>
        <dbReference type="Proteomes" id="UP000766486"/>
    </source>
</evidence>
<evidence type="ECO:0000313" key="2">
    <source>
        <dbReference type="EMBL" id="VUC27258.1"/>
    </source>
</evidence>
<dbReference type="EMBL" id="CABFNS010000767">
    <property type="protein sequence ID" value="VUC27258.1"/>
    <property type="molecule type" value="Genomic_DNA"/>
</dbReference>
<feature type="transmembrane region" description="Helical" evidence="1">
    <location>
        <begin position="6"/>
        <end position="23"/>
    </location>
</feature>
<dbReference type="Proteomes" id="UP000766486">
    <property type="component" value="Unassembled WGS sequence"/>
</dbReference>
<feature type="transmembrane region" description="Helical" evidence="1">
    <location>
        <begin position="115"/>
        <end position="138"/>
    </location>
</feature>
<gene>
    <name evidence="2" type="ORF">CLO192961_LOCUS208370</name>
</gene>
<organism evidence="2 3">
    <name type="scientific">Bionectria ochroleuca</name>
    <name type="common">Gliocladium roseum</name>
    <dbReference type="NCBI Taxonomy" id="29856"/>
    <lineage>
        <taxon>Eukaryota</taxon>
        <taxon>Fungi</taxon>
        <taxon>Dikarya</taxon>
        <taxon>Ascomycota</taxon>
        <taxon>Pezizomycotina</taxon>
        <taxon>Sordariomycetes</taxon>
        <taxon>Hypocreomycetidae</taxon>
        <taxon>Hypocreales</taxon>
        <taxon>Bionectriaceae</taxon>
        <taxon>Clonostachys</taxon>
    </lineage>
</organism>
<keyword evidence="1" id="KW-1133">Transmembrane helix</keyword>
<protein>
    <submittedName>
        <fullName evidence="2">Uncharacterized protein</fullName>
    </submittedName>
</protein>
<name>A0ABY6UAG4_BIOOC</name>
<evidence type="ECO:0000256" key="1">
    <source>
        <dbReference type="SAM" id="Phobius"/>
    </source>
</evidence>
<reference evidence="2 3" key="1">
    <citation type="submission" date="2019-06" db="EMBL/GenBank/DDBJ databases">
        <authorList>
            <person name="Broberg M."/>
        </authorList>
    </citation>
    <scope>NUCLEOTIDE SEQUENCE [LARGE SCALE GENOMIC DNA]</scope>
</reference>